<evidence type="ECO:0000313" key="2">
    <source>
        <dbReference type="EMBL" id="BAS77087.1"/>
    </source>
</evidence>
<reference evidence="3" key="1">
    <citation type="journal article" date="2005" name="Nature">
        <title>The map-based sequence of the rice genome.</title>
        <authorList>
            <consortium name="International rice genome sequencing project (IRGSP)"/>
            <person name="Matsumoto T."/>
            <person name="Wu J."/>
            <person name="Kanamori H."/>
            <person name="Katayose Y."/>
            <person name="Fujisawa M."/>
            <person name="Namiki N."/>
            <person name="Mizuno H."/>
            <person name="Yamamoto K."/>
            <person name="Antonio B.A."/>
            <person name="Baba T."/>
            <person name="Sakata K."/>
            <person name="Nagamura Y."/>
            <person name="Aoki H."/>
            <person name="Arikawa K."/>
            <person name="Arita K."/>
            <person name="Bito T."/>
            <person name="Chiden Y."/>
            <person name="Fujitsuka N."/>
            <person name="Fukunaka R."/>
            <person name="Hamada M."/>
            <person name="Harada C."/>
            <person name="Hayashi A."/>
            <person name="Hijishita S."/>
            <person name="Honda M."/>
            <person name="Hosokawa S."/>
            <person name="Ichikawa Y."/>
            <person name="Idonuma A."/>
            <person name="Iijima M."/>
            <person name="Ikeda M."/>
            <person name="Ikeno M."/>
            <person name="Ito K."/>
            <person name="Ito S."/>
            <person name="Ito T."/>
            <person name="Ito Y."/>
            <person name="Ito Y."/>
            <person name="Iwabuchi A."/>
            <person name="Kamiya K."/>
            <person name="Karasawa W."/>
            <person name="Kurita K."/>
            <person name="Katagiri S."/>
            <person name="Kikuta A."/>
            <person name="Kobayashi H."/>
            <person name="Kobayashi N."/>
            <person name="Machita K."/>
            <person name="Maehara T."/>
            <person name="Masukawa M."/>
            <person name="Mizubayashi T."/>
            <person name="Mukai Y."/>
            <person name="Nagasaki H."/>
            <person name="Nagata Y."/>
            <person name="Naito S."/>
            <person name="Nakashima M."/>
            <person name="Nakama Y."/>
            <person name="Nakamichi Y."/>
            <person name="Nakamura M."/>
            <person name="Meguro A."/>
            <person name="Negishi M."/>
            <person name="Ohta I."/>
            <person name="Ohta T."/>
            <person name="Okamoto M."/>
            <person name="Ono N."/>
            <person name="Saji S."/>
            <person name="Sakaguchi M."/>
            <person name="Sakai K."/>
            <person name="Shibata M."/>
            <person name="Shimokawa T."/>
            <person name="Song J."/>
            <person name="Takazaki Y."/>
            <person name="Terasawa K."/>
            <person name="Tsugane M."/>
            <person name="Tsuji K."/>
            <person name="Ueda S."/>
            <person name="Waki K."/>
            <person name="Yamagata H."/>
            <person name="Yamamoto M."/>
            <person name="Yamamoto S."/>
            <person name="Yamane H."/>
            <person name="Yoshiki S."/>
            <person name="Yoshihara R."/>
            <person name="Yukawa K."/>
            <person name="Zhong H."/>
            <person name="Yano M."/>
            <person name="Yuan Q."/>
            <person name="Ouyang S."/>
            <person name="Liu J."/>
            <person name="Jones K.M."/>
            <person name="Gansberger K."/>
            <person name="Moffat K."/>
            <person name="Hill J."/>
            <person name="Bera J."/>
            <person name="Fadrosh D."/>
            <person name="Jin S."/>
            <person name="Johri S."/>
            <person name="Kim M."/>
            <person name="Overton L."/>
            <person name="Reardon M."/>
            <person name="Tsitrin T."/>
            <person name="Vuong H."/>
            <person name="Weaver B."/>
            <person name="Ciecko A."/>
            <person name="Tallon L."/>
            <person name="Jackson J."/>
            <person name="Pai G."/>
            <person name="Aken S.V."/>
            <person name="Utterback T."/>
            <person name="Reidmuller S."/>
            <person name="Feldblyum T."/>
            <person name="Hsiao J."/>
            <person name="Zismann V."/>
            <person name="Iobst S."/>
            <person name="de Vazeille A.R."/>
            <person name="Buell C.R."/>
            <person name="Ying K."/>
            <person name="Li Y."/>
            <person name="Lu T."/>
            <person name="Huang Y."/>
            <person name="Zhao Q."/>
            <person name="Feng Q."/>
            <person name="Zhang L."/>
            <person name="Zhu J."/>
            <person name="Weng Q."/>
            <person name="Mu J."/>
            <person name="Lu Y."/>
            <person name="Fan D."/>
            <person name="Liu Y."/>
            <person name="Guan J."/>
            <person name="Zhang Y."/>
            <person name="Yu S."/>
            <person name="Liu X."/>
            <person name="Zhang Y."/>
            <person name="Hong G."/>
            <person name="Han B."/>
            <person name="Choisne N."/>
            <person name="Demange N."/>
            <person name="Orjeda G."/>
            <person name="Samain S."/>
            <person name="Cattolico L."/>
            <person name="Pelletier E."/>
            <person name="Couloux A."/>
            <person name="Segurens B."/>
            <person name="Wincker P."/>
            <person name="D'Hont A."/>
            <person name="Scarpelli C."/>
            <person name="Weissenbach J."/>
            <person name="Salanoubat M."/>
            <person name="Quetier F."/>
            <person name="Yu Y."/>
            <person name="Kim H.R."/>
            <person name="Rambo T."/>
            <person name="Currie J."/>
            <person name="Collura K."/>
            <person name="Luo M."/>
            <person name="Yang T."/>
            <person name="Ammiraju J.S.S."/>
            <person name="Engler F."/>
            <person name="Soderlund C."/>
            <person name="Wing R.A."/>
            <person name="Palmer L.E."/>
            <person name="de la Bastide M."/>
            <person name="Spiegel L."/>
            <person name="Nascimento L."/>
            <person name="Zutavern T."/>
            <person name="O'Shaughnessy A."/>
            <person name="Dike S."/>
            <person name="Dedhia N."/>
            <person name="Preston R."/>
            <person name="Balija V."/>
            <person name="McCombie W.R."/>
            <person name="Chow T."/>
            <person name="Chen H."/>
            <person name="Chung M."/>
            <person name="Chen C."/>
            <person name="Shaw J."/>
            <person name="Wu H."/>
            <person name="Hsiao K."/>
            <person name="Chao Y."/>
            <person name="Chu M."/>
            <person name="Cheng C."/>
            <person name="Hour A."/>
            <person name="Lee P."/>
            <person name="Lin S."/>
            <person name="Lin Y."/>
            <person name="Liou J."/>
            <person name="Liu S."/>
            <person name="Hsing Y."/>
            <person name="Raghuvanshi S."/>
            <person name="Mohanty A."/>
            <person name="Bharti A.K."/>
            <person name="Gaur A."/>
            <person name="Gupta V."/>
            <person name="Kumar D."/>
            <person name="Ravi V."/>
            <person name="Vij S."/>
            <person name="Kapur A."/>
            <person name="Khurana P."/>
            <person name="Khurana P."/>
            <person name="Khurana J.P."/>
            <person name="Tyagi A.K."/>
            <person name="Gaikwad K."/>
            <person name="Singh A."/>
            <person name="Dalal V."/>
            <person name="Srivastava S."/>
            <person name="Dixit A."/>
            <person name="Pal A.K."/>
            <person name="Ghazi I.A."/>
            <person name="Yadav M."/>
            <person name="Pandit A."/>
            <person name="Bhargava A."/>
            <person name="Sureshbabu K."/>
            <person name="Batra K."/>
            <person name="Sharma T.R."/>
            <person name="Mohapatra T."/>
            <person name="Singh N.K."/>
            <person name="Messing J."/>
            <person name="Nelson A.B."/>
            <person name="Fuks G."/>
            <person name="Kavchok S."/>
            <person name="Keizer G."/>
            <person name="Linton E."/>
            <person name="Llaca V."/>
            <person name="Song R."/>
            <person name="Tanyolac B."/>
            <person name="Young S."/>
            <person name="Ho-Il K."/>
            <person name="Hahn J.H."/>
            <person name="Sangsakoo G."/>
            <person name="Vanavichit A."/>
            <person name="de Mattos Luiz.A.T."/>
            <person name="Zimmer P.D."/>
            <person name="Malone G."/>
            <person name="Dellagostin O."/>
            <person name="de Oliveira A.C."/>
            <person name="Bevan M."/>
            <person name="Bancroft I."/>
            <person name="Minx P."/>
            <person name="Cordum H."/>
            <person name="Wilson R."/>
            <person name="Cheng Z."/>
            <person name="Jin W."/>
            <person name="Jiang J."/>
            <person name="Leong S.A."/>
            <person name="Iwama H."/>
            <person name="Gojobori T."/>
            <person name="Itoh T."/>
            <person name="Niimura Y."/>
            <person name="Fujii Y."/>
            <person name="Habara T."/>
            <person name="Sakai H."/>
            <person name="Sato Y."/>
            <person name="Wilson G."/>
            <person name="Kumar K."/>
            <person name="McCouch S."/>
            <person name="Juretic N."/>
            <person name="Hoen D."/>
            <person name="Wright S."/>
            <person name="Bruskiewich R."/>
            <person name="Bureau T."/>
            <person name="Miyao A."/>
            <person name="Hirochika H."/>
            <person name="Nishikawa T."/>
            <person name="Kadowaki K."/>
            <person name="Sugiura M."/>
            <person name="Burr B."/>
            <person name="Sasaki T."/>
        </authorList>
    </citation>
    <scope>NUCLEOTIDE SEQUENCE [LARGE SCALE GENOMIC DNA]</scope>
    <source>
        <strain evidence="3">cv. Nipponbare</strain>
    </source>
</reference>
<keyword evidence="1" id="KW-0472">Membrane</keyword>
<reference evidence="2 3" key="2">
    <citation type="journal article" date="2013" name="Plant Cell Physiol.">
        <title>Rice Annotation Project Database (RAP-DB): an integrative and interactive database for rice genomics.</title>
        <authorList>
            <person name="Sakai H."/>
            <person name="Lee S.S."/>
            <person name="Tanaka T."/>
            <person name="Numa H."/>
            <person name="Kim J."/>
            <person name="Kawahara Y."/>
            <person name="Wakimoto H."/>
            <person name="Yang C.C."/>
            <person name="Iwamoto M."/>
            <person name="Abe T."/>
            <person name="Yamada Y."/>
            <person name="Muto A."/>
            <person name="Inokuchi H."/>
            <person name="Ikemura T."/>
            <person name="Matsumoto T."/>
            <person name="Sasaki T."/>
            <person name="Itoh T."/>
        </authorList>
    </citation>
    <scope>NUCLEOTIDE SEQUENCE [LARGE SCALE GENOMIC DNA]</scope>
    <source>
        <strain evidence="3">cv. Nipponbare</strain>
    </source>
</reference>
<gene>
    <name evidence="2" type="ordered locus">Os02g0159100</name>
    <name evidence="2" type="ORF">OSNPB_020159100</name>
</gene>
<organism evidence="2 3">
    <name type="scientific">Oryza sativa subsp. japonica</name>
    <name type="common">Rice</name>
    <dbReference type="NCBI Taxonomy" id="39947"/>
    <lineage>
        <taxon>Eukaryota</taxon>
        <taxon>Viridiplantae</taxon>
        <taxon>Streptophyta</taxon>
        <taxon>Embryophyta</taxon>
        <taxon>Tracheophyta</taxon>
        <taxon>Spermatophyta</taxon>
        <taxon>Magnoliopsida</taxon>
        <taxon>Liliopsida</taxon>
        <taxon>Poales</taxon>
        <taxon>Poaceae</taxon>
        <taxon>BOP clade</taxon>
        <taxon>Oryzoideae</taxon>
        <taxon>Oryzeae</taxon>
        <taxon>Oryzinae</taxon>
        <taxon>Oryza</taxon>
        <taxon>Oryza sativa</taxon>
    </lineage>
</organism>
<reference evidence="2 3" key="3">
    <citation type="journal article" date="2013" name="Rice">
        <title>Improvement of the Oryza sativa Nipponbare reference genome using next generation sequence and optical map data.</title>
        <authorList>
            <person name="Kawahara Y."/>
            <person name="de la Bastide M."/>
            <person name="Hamilton J.P."/>
            <person name="Kanamori H."/>
            <person name="McCombie W.R."/>
            <person name="Ouyang S."/>
            <person name="Schwartz D.C."/>
            <person name="Tanaka T."/>
            <person name="Wu J."/>
            <person name="Zhou S."/>
            <person name="Childs K.L."/>
            <person name="Davidson R.M."/>
            <person name="Lin H."/>
            <person name="Quesada-Ocampo L."/>
            <person name="Vaillancourt B."/>
            <person name="Sakai H."/>
            <person name="Lee S.S."/>
            <person name="Kim J."/>
            <person name="Numa H."/>
            <person name="Itoh T."/>
            <person name="Buell C.R."/>
            <person name="Matsumoto T."/>
        </authorList>
    </citation>
    <scope>NUCLEOTIDE SEQUENCE [LARGE SCALE GENOMIC DNA]</scope>
    <source>
        <strain evidence="3">cv. Nipponbare</strain>
    </source>
</reference>
<dbReference type="AlphaFoldDB" id="A0A0P0VEX2"/>
<dbReference type="Proteomes" id="UP000059680">
    <property type="component" value="Chromosome 2"/>
</dbReference>
<accession>A0A0P0VEX2</accession>
<dbReference type="InParanoid" id="A0A0P0VEX2"/>
<dbReference type="Gramene" id="Os02t0159100-00">
    <property type="protein sequence ID" value="Os02t0159100-00"/>
    <property type="gene ID" value="Os02g0159100"/>
</dbReference>
<evidence type="ECO:0000313" key="3">
    <source>
        <dbReference type="Proteomes" id="UP000059680"/>
    </source>
</evidence>
<protein>
    <submittedName>
        <fullName evidence="2">Os02g0159100 protein</fullName>
    </submittedName>
</protein>
<feature type="transmembrane region" description="Helical" evidence="1">
    <location>
        <begin position="81"/>
        <end position="100"/>
    </location>
</feature>
<sequence>MPSSATRSLACHLCLIIIAITMCRWLCTFPSDRNGLKGIIISQSISLVTNFPSAGMLVIINSLICRVWFDIRWTHVNCLLWHFLPVLHRLPILITCFVGLRIRRSFVQCFTIQRTSWLNSLLF</sequence>
<dbReference type="EMBL" id="AP014958">
    <property type="protein sequence ID" value="BAS77087.1"/>
    <property type="molecule type" value="Genomic_DNA"/>
</dbReference>
<feature type="transmembrane region" description="Helical" evidence="1">
    <location>
        <begin position="47"/>
        <end position="69"/>
    </location>
</feature>
<dbReference type="PaxDb" id="39947-A0A0P0VEX2"/>
<evidence type="ECO:0000256" key="1">
    <source>
        <dbReference type="SAM" id="Phobius"/>
    </source>
</evidence>
<name>A0A0P0VEX2_ORYSJ</name>
<keyword evidence="1" id="KW-1133">Transmembrane helix</keyword>
<proteinExistence type="predicted"/>
<keyword evidence="3" id="KW-1185">Reference proteome</keyword>
<keyword evidence="1" id="KW-0812">Transmembrane</keyword>
<feature type="transmembrane region" description="Helical" evidence="1">
    <location>
        <begin position="6"/>
        <end position="27"/>
    </location>
</feature>